<dbReference type="HOGENOM" id="CLU_3328038_0_0_9"/>
<keyword evidence="2" id="KW-1185">Reference proteome</keyword>
<sequence>MRIFVLKLYHDTRQLKTKKFKIAQVSDVILYYYKIKRL</sequence>
<accession>E3GKA2</accession>
<name>E3GKA2_9FIRM</name>
<protein>
    <submittedName>
        <fullName evidence="1">Uncharacterized protein</fullName>
    </submittedName>
</protein>
<dbReference type="Proteomes" id="UP000006873">
    <property type="component" value="Chromosome"/>
</dbReference>
<organism evidence="1 2">
    <name type="scientific">Eubacterium callanderi</name>
    <dbReference type="NCBI Taxonomy" id="53442"/>
    <lineage>
        <taxon>Bacteria</taxon>
        <taxon>Bacillati</taxon>
        <taxon>Bacillota</taxon>
        <taxon>Clostridia</taxon>
        <taxon>Eubacteriales</taxon>
        <taxon>Eubacteriaceae</taxon>
        <taxon>Eubacterium</taxon>
    </lineage>
</organism>
<proteinExistence type="predicted"/>
<reference key="1">
    <citation type="submission" date="2010-09" db="EMBL/GenBank/DDBJ databases">
        <authorList>
            <person name="Roh H."/>
            <person name="Ko H.-J."/>
            <person name="Kim D."/>
            <person name="Choi D.G."/>
            <person name="Park S."/>
            <person name="Kim S."/>
            <person name="Kim K.H."/>
            <person name="Chang I.S."/>
            <person name="Choi I.-G."/>
        </authorList>
    </citation>
    <scope>NUCLEOTIDE SEQUENCE</scope>
    <source>
        <strain>KIST612</strain>
    </source>
</reference>
<evidence type="ECO:0000313" key="2">
    <source>
        <dbReference type="Proteomes" id="UP000006873"/>
    </source>
</evidence>
<dbReference type="EMBL" id="CP002273">
    <property type="protein sequence ID" value="ADO35849.1"/>
    <property type="molecule type" value="Genomic_DNA"/>
</dbReference>
<dbReference type="AlphaFoldDB" id="E3GKA2"/>
<evidence type="ECO:0000313" key="1">
    <source>
        <dbReference type="EMBL" id="ADO35849.1"/>
    </source>
</evidence>
<gene>
    <name evidence="1" type="ordered locus">ELI_0835</name>
</gene>
<dbReference type="KEGG" id="elm:ELI_0835"/>
<reference evidence="1 2" key="2">
    <citation type="journal article" date="2011" name="J. Bacteriol.">
        <title>Complete genome sequence of a carbon monoxide-utilizing acetogen, Eubacterium limosum KIST612.</title>
        <authorList>
            <person name="Roh H."/>
            <person name="Ko H.J."/>
            <person name="Kim D."/>
            <person name="Choi D.G."/>
            <person name="Park S."/>
            <person name="Kim S."/>
            <person name="Chang I.S."/>
            <person name="Choi I.G."/>
        </authorList>
    </citation>
    <scope>NUCLEOTIDE SEQUENCE [LARGE SCALE GENOMIC DNA]</scope>
    <source>
        <strain evidence="1 2">KIST612</strain>
    </source>
</reference>